<dbReference type="Pfam" id="PF03259">
    <property type="entry name" value="Robl_LC7"/>
    <property type="match status" value="1"/>
</dbReference>
<dbReference type="Gene3D" id="3.30.450.30">
    <property type="entry name" value="Dynein light chain 2a, cytoplasmic"/>
    <property type="match status" value="1"/>
</dbReference>
<evidence type="ECO:0000313" key="3">
    <source>
        <dbReference type="Proteomes" id="UP000231637"/>
    </source>
</evidence>
<dbReference type="AlphaFoldDB" id="A0A2K8L6F1"/>
<reference evidence="2 3" key="1">
    <citation type="submission" date="2016-12" db="EMBL/GenBank/DDBJ databases">
        <title>Isolation and genomic insights into novel planktonic Zetaproteobacteria from stratified waters of the Chesapeake Bay.</title>
        <authorList>
            <person name="McAllister S.M."/>
            <person name="Kato S."/>
            <person name="Chan C.S."/>
            <person name="Chiu B.K."/>
            <person name="Field E.K."/>
        </authorList>
    </citation>
    <scope>NUCLEOTIDE SEQUENCE [LARGE SCALE GENOMIC DNA]</scope>
    <source>
        <strain evidence="2 3">CP-8</strain>
    </source>
</reference>
<feature type="domain" description="Roadblock/LAMTOR2" evidence="1">
    <location>
        <begin position="9"/>
        <end position="98"/>
    </location>
</feature>
<sequence>MSFYKQACHRELELLLQREPNLEAALLCSSDGLPIGYAATTDIEADSLSAISSSMLSLADALAIQSGDKGAGQLISQSNNQTVLLVHAGEDALLALIGNSQLEFNRLLAHAAKEVAIISSLINAHYREIQEEQHPLSTSALGNIVSQAVHDIQEHHV</sequence>
<dbReference type="KEGG" id="mfn:Ga0123462_0960"/>
<evidence type="ECO:0000313" key="2">
    <source>
        <dbReference type="EMBL" id="ATX81829.1"/>
    </source>
</evidence>
<organism evidence="2 3">
    <name type="scientific">Mariprofundus ferrinatatus</name>
    <dbReference type="NCBI Taxonomy" id="1921087"/>
    <lineage>
        <taxon>Bacteria</taxon>
        <taxon>Pseudomonadati</taxon>
        <taxon>Pseudomonadota</taxon>
        <taxon>Candidatius Mariprofundia</taxon>
        <taxon>Mariprofundales</taxon>
        <taxon>Mariprofundaceae</taxon>
        <taxon>Mariprofundus</taxon>
    </lineage>
</organism>
<dbReference type="Proteomes" id="UP000231637">
    <property type="component" value="Chromosome"/>
</dbReference>
<evidence type="ECO:0000259" key="1">
    <source>
        <dbReference type="SMART" id="SM00960"/>
    </source>
</evidence>
<dbReference type="EMBL" id="CP018800">
    <property type="protein sequence ID" value="ATX81829.1"/>
    <property type="molecule type" value="Genomic_DNA"/>
</dbReference>
<keyword evidence="3" id="KW-1185">Reference proteome</keyword>
<dbReference type="SMART" id="SM00960">
    <property type="entry name" value="Robl_LC7"/>
    <property type="match status" value="1"/>
</dbReference>
<dbReference type="SUPFAM" id="SSF103196">
    <property type="entry name" value="Roadblock/LC7 domain"/>
    <property type="match status" value="1"/>
</dbReference>
<protein>
    <submittedName>
        <fullName evidence="2">Putative regulator of Ras-like GTPase activity, Roadblock/LC7/MglB family</fullName>
    </submittedName>
</protein>
<dbReference type="RefSeq" id="WP_100265244.1">
    <property type="nucleotide sequence ID" value="NZ_CP018800.1"/>
</dbReference>
<name>A0A2K8L6F1_9PROT</name>
<gene>
    <name evidence="2" type="ORF">Ga0123462_0960</name>
</gene>
<accession>A0A2K8L6F1</accession>
<proteinExistence type="predicted"/>
<dbReference type="InterPro" id="IPR004942">
    <property type="entry name" value="Roadblock/LAMTOR2_dom"/>
</dbReference>